<proteinExistence type="predicted"/>
<protein>
    <submittedName>
        <fullName evidence="4">Amidohydrolase</fullName>
    </submittedName>
</protein>
<dbReference type="RefSeq" id="WP_055395988.1">
    <property type="nucleotide sequence ID" value="NZ_LCTZ01000002.1"/>
</dbReference>
<keyword evidence="4" id="KW-0378">Hydrolase</keyword>
<dbReference type="InterPro" id="IPR006680">
    <property type="entry name" value="Amidohydro-rel"/>
</dbReference>
<dbReference type="OrthoDB" id="644687at2"/>
<evidence type="ECO:0000256" key="1">
    <source>
        <dbReference type="ARBA" id="ARBA00023239"/>
    </source>
</evidence>
<name>A0A0Q1BJA8_9FLAO</name>
<dbReference type="PANTHER" id="PTHR21240">
    <property type="entry name" value="2-AMINO-3-CARBOXYLMUCONATE-6-SEMIALDEHYDE DECARBOXYLASE"/>
    <property type="match status" value="1"/>
</dbReference>
<reference evidence="4 5" key="1">
    <citation type="submission" date="2015-04" db="EMBL/GenBank/DDBJ databases">
        <title>Complete genome of flavobacterium.</title>
        <authorList>
            <person name="Kwon Y.M."/>
            <person name="Kim S.-J."/>
        </authorList>
    </citation>
    <scope>NUCLEOTIDE SEQUENCE [LARGE SCALE GENOMIC DNA]</scope>
    <source>
        <strain evidence="4 5">DK169</strain>
    </source>
</reference>
<evidence type="ECO:0000313" key="5">
    <source>
        <dbReference type="Proteomes" id="UP000050827"/>
    </source>
</evidence>
<feature type="chain" id="PRO_5006188744" evidence="2">
    <location>
        <begin position="21"/>
        <end position="356"/>
    </location>
</feature>
<dbReference type="SUPFAM" id="SSF51556">
    <property type="entry name" value="Metallo-dependent hydrolases"/>
    <property type="match status" value="1"/>
</dbReference>
<evidence type="ECO:0000313" key="4">
    <source>
        <dbReference type="EMBL" id="KQC30733.1"/>
    </source>
</evidence>
<dbReference type="EMBL" id="LCTZ01000002">
    <property type="protein sequence ID" value="KQC30733.1"/>
    <property type="molecule type" value="Genomic_DNA"/>
</dbReference>
<dbReference type="AlphaFoldDB" id="A0A0Q1BJA8"/>
<gene>
    <name evidence="4" type="ORF">AAY42_13225</name>
</gene>
<dbReference type="InterPro" id="IPR032465">
    <property type="entry name" value="ACMSD"/>
</dbReference>
<accession>A0A0Q1BJA8</accession>
<dbReference type="Pfam" id="PF04909">
    <property type="entry name" value="Amidohydro_2"/>
    <property type="match status" value="1"/>
</dbReference>
<dbReference type="GO" id="GO:0016787">
    <property type="term" value="F:hydrolase activity"/>
    <property type="evidence" value="ECO:0007669"/>
    <property type="project" value="UniProtKB-KW"/>
</dbReference>
<organism evidence="4 5">
    <name type="scientific">Flagellimonas eckloniae</name>
    <dbReference type="NCBI Taxonomy" id="346185"/>
    <lineage>
        <taxon>Bacteria</taxon>
        <taxon>Pseudomonadati</taxon>
        <taxon>Bacteroidota</taxon>
        <taxon>Flavobacteriia</taxon>
        <taxon>Flavobacteriales</taxon>
        <taxon>Flavobacteriaceae</taxon>
        <taxon>Flagellimonas</taxon>
    </lineage>
</organism>
<dbReference type="PANTHER" id="PTHR21240:SF28">
    <property type="entry name" value="ISO-OROTATE DECARBOXYLASE (EUROFUNG)"/>
    <property type="match status" value="1"/>
</dbReference>
<dbReference type="GO" id="GO:0005737">
    <property type="term" value="C:cytoplasm"/>
    <property type="evidence" value="ECO:0007669"/>
    <property type="project" value="TreeGrafter"/>
</dbReference>
<dbReference type="Proteomes" id="UP000050827">
    <property type="component" value="Unassembled WGS sequence"/>
</dbReference>
<dbReference type="STRING" id="346185.AAY42_13225"/>
<dbReference type="Gene3D" id="3.20.20.140">
    <property type="entry name" value="Metal-dependent hydrolases"/>
    <property type="match status" value="1"/>
</dbReference>
<feature type="domain" description="Amidohydrolase-related" evidence="3">
    <location>
        <begin position="120"/>
        <end position="353"/>
    </location>
</feature>
<keyword evidence="2" id="KW-0732">Signal</keyword>
<evidence type="ECO:0000259" key="3">
    <source>
        <dbReference type="Pfam" id="PF04909"/>
    </source>
</evidence>
<keyword evidence="5" id="KW-1185">Reference proteome</keyword>
<comment type="caution">
    <text evidence="4">The sequence shown here is derived from an EMBL/GenBank/DDBJ whole genome shotgun (WGS) entry which is preliminary data.</text>
</comment>
<dbReference type="GO" id="GO:0016831">
    <property type="term" value="F:carboxy-lyase activity"/>
    <property type="evidence" value="ECO:0007669"/>
    <property type="project" value="InterPro"/>
</dbReference>
<keyword evidence="1" id="KW-0456">Lyase</keyword>
<evidence type="ECO:0000256" key="2">
    <source>
        <dbReference type="SAM" id="SignalP"/>
    </source>
</evidence>
<dbReference type="InterPro" id="IPR032466">
    <property type="entry name" value="Metal_Hydrolase"/>
</dbReference>
<sequence length="356" mass="41196">MYKKEVFLSLLLLMVSIGNAQEDTLLLKNYSPRSIYKIPVTKIEKAKFPVLDMHSHPYAQTADEIMEWVRTMDKFGIEKTTILTYQTGKSFDSIYNIYSKYNGRFEVWCGFDFTGYNEKGWSKKAVRELERCYKLGARGVGELGDKGEGLLYSKPTPAYGMHIDDERMKPLIKKCGKLGMPINIHVAEPYWMYGPIDRHNDGLMNAGKWKIDTLKKDILLHADLIKTLENAVKANPNTTFIACHFANCSYDLNIIGALLSKYDNLYADISARYGETAPIPRYTKTFYEKNQDKLIYGTDMGFDSKMYKTTFRILETEDEHFYEKSFFNYHWPLHGLGLSDTVLKKLYYENAKKITN</sequence>
<feature type="signal peptide" evidence="2">
    <location>
        <begin position="1"/>
        <end position="20"/>
    </location>
</feature>
<dbReference type="GO" id="GO:0019748">
    <property type="term" value="P:secondary metabolic process"/>
    <property type="evidence" value="ECO:0007669"/>
    <property type="project" value="TreeGrafter"/>
</dbReference>